<feature type="region of interest" description="Disordered" evidence="1">
    <location>
        <begin position="22"/>
        <end position="43"/>
    </location>
</feature>
<dbReference type="InterPro" id="IPR010982">
    <property type="entry name" value="Lambda_DNA-bd_dom_sf"/>
</dbReference>
<dbReference type="Gene3D" id="1.10.260.40">
    <property type="entry name" value="lambda repressor-like DNA-binding domains"/>
    <property type="match status" value="1"/>
</dbReference>
<evidence type="ECO:0000313" key="4">
    <source>
        <dbReference type="Proteomes" id="UP000534578"/>
    </source>
</evidence>
<sequence>MSSNRIAELRHKKNMTLKELGNALNMRDNTLSQYENNKREPKL</sequence>
<proteinExistence type="predicted"/>
<dbReference type="Proteomes" id="UP000534578">
    <property type="component" value="Unassembled WGS sequence"/>
</dbReference>
<comment type="caution">
    <text evidence="3">The sequence shown here is derived from an EMBL/GenBank/DDBJ whole genome shotgun (WGS) entry which is preliminary data.</text>
</comment>
<dbReference type="CDD" id="cd00093">
    <property type="entry name" value="HTH_XRE"/>
    <property type="match status" value="1"/>
</dbReference>
<protein>
    <submittedName>
        <fullName evidence="3">Helix-turn-helix transcriptional regulator</fullName>
    </submittedName>
</protein>
<name>A0A7W3UH83_9LACO</name>
<evidence type="ECO:0000313" key="3">
    <source>
        <dbReference type="EMBL" id="MBB1095584.1"/>
    </source>
</evidence>
<dbReference type="AlphaFoldDB" id="A0A7W3UH83"/>
<dbReference type="Pfam" id="PF01381">
    <property type="entry name" value="HTH_3"/>
    <property type="match status" value="1"/>
</dbReference>
<reference evidence="3 4" key="1">
    <citation type="submission" date="2020-07" db="EMBL/GenBank/DDBJ databases">
        <title>Description of Limosilactobacillus balticus sp. nov., Limosilactobacillus agrestis sp. nov., Limosilactobacillus albertensis sp. nov., Limosilactobacillus rudii sp. nov., Limosilactobacillus fastidiosus sp. nov., five novel Limosilactobacillus species isolated from the vertebrate gastrointestinal tract, and proposal of 6 subspecies of Limosilactobacillus reuteri adapted to the gastrointestinal tract of specific vertebrate hosts.</title>
        <authorList>
            <person name="Li F."/>
            <person name="Cheng C."/>
            <person name="Zheng J."/>
            <person name="Quevedo R.M."/>
            <person name="Li J."/>
            <person name="Roos S."/>
            <person name="Gaenzle M.G."/>
            <person name="Walter J."/>
        </authorList>
    </citation>
    <scope>NUCLEOTIDE SEQUENCE [LARGE SCALE GENOMIC DNA]</scope>
    <source>
        <strain evidence="3 4">BG-MG3-A</strain>
    </source>
</reference>
<dbReference type="EMBL" id="JACIVE010000054">
    <property type="protein sequence ID" value="MBB1095584.1"/>
    <property type="molecule type" value="Genomic_DNA"/>
</dbReference>
<dbReference type="InterPro" id="IPR001387">
    <property type="entry name" value="Cro/C1-type_HTH"/>
</dbReference>
<feature type="non-terminal residue" evidence="3">
    <location>
        <position position="43"/>
    </location>
</feature>
<dbReference type="PROSITE" id="PS50943">
    <property type="entry name" value="HTH_CROC1"/>
    <property type="match status" value="1"/>
</dbReference>
<evidence type="ECO:0000256" key="1">
    <source>
        <dbReference type="SAM" id="MobiDB-lite"/>
    </source>
</evidence>
<gene>
    <name evidence="3" type="ORF">H5R92_05230</name>
</gene>
<dbReference type="GO" id="GO:0003677">
    <property type="term" value="F:DNA binding"/>
    <property type="evidence" value="ECO:0007669"/>
    <property type="project" value="InterPro"/>
</dbReference>
<dbReference type="SUPFAM" id="SSF47413">
    <property type="entry name" value="lambda repressor-like DNA-binding domains"/>
    <property type="match status" value="1"/>
</dbReference>
<dbReference type="RefSeq" id="WP_182578464.1">
    <property type="nucleotide sequence ID" value="NZ_JACIVE010000054.1"/>
</dbReference>
<accession>A0A7W3UH83</accession>
<evidence type="ECO:0000259" key="2">
    <source>
        <dbReference type="PROSITE" id="PS50943"/>
    </source>
</evidence>
<feature type="domain" description="HTH cro/C1-type" evidence="2">
    <location>
        <begin position="6"/>
        <end position="43"/>
    </location>
</feature>
<organism evidence="3 4">
    <name type="scientific">Limosilactobacillus agrestis</name>
    <dbReference type="NCBI Taxonomy" id="2759748"/>
    <lineage>
        <taxon>Bacteria</taxon>
        <taxon>Bacillati</taxon>
        <taxon>Bacillota</taxon>
        <taxon>Bacilli</taxon>
        <taxon>Lactobacillales</taxon>
        <taxon>Lactobacillaceae</taxon>
        <taxon>Limosilactobacillus</taxon>
    </lineage>
</organism>